<dbReference type="PROSITE" id="PS50297">
    <property type="entry name" value="ANK_REP_REGION"/>
    <property type="match status" value="2"/>
</dbReference>
<dbReference type="SMART" id="SM00248">
    <property type="entry name" value="ANK"/>
    <property type="match status" value="6"/>
</dbReference>
<evidence type="ECO:0000259" key="4">
    <source>
        <dbReference type="Pfam" id="PF12937"/>
    </source>
</evidence>
<dbReference type="Gene3D" id="1.25.40.20">
    <property type="entry name" value="Ankyrin repeat-containing domain"/>
    <property type="match status" value="1"/>
</dbReference>
<evidence type="ECO:0000256" key="2">
    <source>
        <dbReference type="ARBA" id="ARBA00023043"/>
    </source>
</evidence>
<feature type="domain" description="F-box" evidence="4">
    <location>
        <begin position="20"/>
        <end position="59"/>
    </location>
</feature>
<keyword evidence="2 3" id="KW-0040">ANK repeat</keyword>
<evidence type="ECO:0000313" key="6">
    <source>
        <dbReference type="Proteomes" id="UP000247810"/>
    </source>
</evidence>
<dbReference type="VEuPathDB" id="FungiDB:BO71DRAFT_482696"/>
<dbReference type="PROSITE" id="PS50088">
    <property type="entry name" value="ANK_REPEAT"/>
    <property type="match status" value="2"/>
</dbReference>
<dbReference type="InterPro" id="IPR036047">
    <property type="entry name" value="F-box-like_dom_sf"/>
</dbReference>
<keyword evidence="1" id="KW-0677">Repeat</keyword>
<dbReference type="Pfam" id="PF12796">
    <property type="entry name" value="Ank_2"/>
    <property type="match status" value="2"/>
</dbReference>
<accession>A0A319DW77</accession>
<evidence type="ECO:0000256" key="1">
    <source>
        <dbReference type="ARBA" id="ARBA00022737"/>
    </source>
</evidence>
<dbReference type="SUPFAM" id="SSF48403">
    <property type="entry name" value="Ankyrin repeat"/>
    <property type="match status" value="1"/>
</dbReference>
<protein>
    <submittedName>
        <fullName evidence="5">Ankyrin</fullName>
    </submittedName>
</protein>
<keyword evidence="6" id="KW-1185">Reference proteome</keyword>
<dbReference type="InterPro" id="IPR001810">
    <property type="entry name" value="F-box_dom"/>
</dbReference>
<dbReference type="InterPro" id="IPR002110">
    <property type="entry name" value="Ankyrin_rpt"/>
</dbReference>
<evidence type="ECO:0000256" key="3">
    <source>
        <dbReference type="PROSITE-ProRule" id="PRU00023"/>
    </source>
</evidence>
<gene>
    <name evidence="5" type="ORF">BO71DRAFT_482696</name>
</gene>
<evidence type="ECO:0000313" key="5">
    <source>
        <dbReference type="EMBL" id="PYH95653.1"/>
    </source>
</evidence>
<dbReference type="STRING" id="1448320.A0A319DW77"/>
<reference evidence="5 6" key="1">
    <citation type="submission" date="2018-02" db="EMBL/GenBank/DDBJ databases">
        <title>The genomes of Aspergillus section Nigri reveals drivers in fungal speciation.</title>
        <authorList>
            <consortium name="DOE Joint Genome Institute"/>
            <person name="Vesth T.C."/>
            <person name="Nybo J."/>
            <person name="Theobald S."/>
            <person name="Brandl J."/>
            <person name="Frisvad J.C."/>
            <person name="Nielsen K.F."/>
            <person name="Lyhne E.K."/>
            <person name="Kogle M.E."/>
            <person name="Kuo A."/>
            <person name="Riley R."/>
            <person name="Clum A."/>
            <person name="Nolan M."/>
            <person name="Lipzen A."/>
            <person name="Salamov A."/>
            <person name="Henrissat B."/>
            <person name="Wiebenga A."/>
            <person name="De vries R.P."/>
            <person name="Grigoriev I.V."/>
            <person name="Mortensen U.H."/>
            <person name="Andersen M.R."/>
            <person name="Baker S.E."/>
        </authorList>
    </citation>
    <scope>NUCLEOTIDE SEQUENCE [LARGE SCALE GENOMIC DNA]</scope>
    <source>
        <strain evidence="5 6">CBS 707.79</strain>
    </source>
</reference>
<dbReference type="PANTHER" id="PTHR24198">
    <property type="entry name" value="ANKYRIN REPEAT AND PROTEIN KINASE DOMAIN-CONTAINING PROTEIN"/>
    <property type="match status" value="1"/>
</dbReference>
<dbReference type="AlphaFoldDB" id="A0A319DW77"/>
<dbReference type="InterPro" id="IPR036770">
    <property type="entry name" value="Ankyrin_rpt-contain_sf"/>
</dbReference>
<feature type="repeat" description="ANK" evidence="3">
    <location>
        <begin position="264"/>
        <end position="286"/>
    </location>
</feature>
<dbReference type="SUPFAM" id="SSF81383">
    <property type="entry name" value="F-box domain"/>
    <property type="match status" value="1"/>
</dbReference>
<organism evidence="5 6">
    <name type="scientific">Aspergillus ellipticus CBS 707.79</name>
    <dbReference type="NCBI Taxonomy" id="1448320"/>
    <lineage>
        <taxon>Eukaryota</taxon>
        <taxon>Fungi</taxon>
        <taxon>Dikarya</taxon>
        <taxon>Ascomycota</taxon>
        <taxon>Pezizomycotina</taxon>
        <taxon>Eurotiomycetes</taxon>
        <taxon>Eurotiomycetidae</taxon>
        <taxon>Eurotiales</taxon>
        <taxon>Aspergillaceae</taxon>
        <taxon>Aspergillus</taxon>
        <taxon>Aspergillus subgen. Circumdati</taxon>
    </lineage>
</organism>
<feature type="repeat" description="ANK" evidence="3">
    <location>
        <begin position="199"/>
        <end position="231"/>
    </location>
</feature>
<dbReference type="Proteomes" id="UP000247810">
    <property type="component" value="Unassembled WGS sequence"/>
</dbReference>
<sequence length="335" mass="37201">MSLTVKFEVSRLPMKKRLLHELPTELIILIGSFIDSHRDLYVLCRVNRRLYSVASPLLYELNARTTGSAMDWAVWWRKIPTIIKFLEAFSISGKPPIGLTSGLRQLSVTGNSELFDLMLTCDKIHQELYLAEPLIMAATRGHHQIVQAILDVGISPQPGSQRVLTGRPLHLACSAGHTAVVEVLLADPRTDINFSSTLSGYAPIEMAVMFGHLEIVQALMASGVRLSDDNGPLRLVYLAVCNEHPDVLRYLLYQGGSDVNAMYQGMTPLHWAVRKRSVEMVSILVEDFRTRLELTGLASGDTPLSEATWYVLQDIKAILLDAGASPANDSEQYFL</sequence>
<dbReference type="EMBL" id="KZ825849">
    <property type="protein sequence ID" value="PYH95653.1"/>
    <property type="molecule type" value="Genomic_DNA"/>
</dbReference>
<proteinExistence type="predicted"/>
<dbReference type="PANTHER" id="PTHR24198:SF165">
    <property type="entry name" value="ANKYRIN REPEAT-CONTAINING PROTEIN-RELATED"/>
    <property type="match status" value="1"/>
</dbReference>
<dbReference type="OrthoDB" id="366390at2759"/>
<name>A0A319DW77_9EURO</name>
<dbReference type="Pfam" id="PF12937">
    <property type="entry name" value="F-box-like"/>
    <property type="match status" value="1"/>
</dbReference>